<dbReference type="OrthoDB" id="5937151at2"/>
<dbReference type="Pfam" id="PF07044">
    <property type="entry name" value="DUF1329"/>
    <property type="match status" value="1"/>
</dbReference>
<organism evidence="1 2">
    <name type="scientific">Kineobactrum sediminis</name>
    <dbReference type="NCBI Taxonomy" id="1905677"/>
    <lineage>
        <taxon>Bacteria</taxon>
        <taxon>Pseudomonadati</taxon>
        <taxon>Pseudomonadota</taxon>
        <taxon>Gammaproteobacteria</taxon>
        <taxon>Cellvibrionales</taxon>
        <taxon>Halieaceae</taxon>
        <taxon>Kineobactrum</taxon>
    </lineage>
</organism>
<comment type="caution">
    <text evidence="1">The sequence shown here is derived from an EMBL/GenBank/DDBJ whole genome shotgun (WGS) entry which is preliminary data.</text>
</comment>
<sequence>MYIKKYDFNYSRRKFVEKSLLGAASAGVLTSLWPMIARSDSAVTDISRAYPDELLSIEMHTKGKVKPGDLVTADNVEYVAHLLDPIALEQVKTMGRRIRIAESTRDLTKLYPHDYLEATVRNAGKARFDAAGNVRAPDGGPWLGGCPFPDPKTAEEAAADMVLAWGRNDWQMSATRDHDIDRNGDIAYQYDFVWTELQVTSRTDGQVFQGRDDLLRYNSVWFTRPDDVNGTSYLNTWYYDQRKFPDLLGYLPAFRRVRQFPTNQRFEPLVPGMVLFLSDAWAAGDPMLTWGNYRIVERKPMLGAQNPGNFMGGRDNWEKPVHGGPKGQTFHETVMELCPECIVLESEPVGFPRSPVGKRTVWIDVRNQLMVASVTTDRKGEVWKSFEPQYAQYSNEHETFTKGGKPAWSWTGVMIYDRLDGRMTRYYVGKEVQGGYKTAFETNDVNDVYNRYMTSQALQRLGG</sequence>
<evidence type="ECO:0000313" key="2">
    <source>
        <dbReference type="Proteomes" id="UP000234845"/>
    </source>
</evidence>
<proteinExistence type="predicted"/>
<dbReference type="EMBL" id="PKLZ01000010">
    <property type="protein sequence ID" value="PLW81773.1"/>
    <property type="molecule type" value="Genomic_DNA"/>
</dbReference>
<reference evidence="2" key="1">
    <citation type="submission" date="2017-11" db="EMBL/GenBank/DDBJ databases">
        <title>The draft genome sequence of Chromatocurvus sp. F02.</title>
        <authorList>
            <person name="Du Z.-J."/>
            <person name="Chang Y.-Q."/>
        </authorList>
    </citation>
    <scope>NUCLEOTIDE SEQUENCE [LARGE SCALE GENOMIC DNA]</scope>
    <source>
        <strain evidence="2">F02</strain>
    </source>
</reference>
<dbReference type="InterPro" id="IPR010752">
    <property type="entry name" value="DUF1329"/>
</dbReference>
<evidence type="ECO:0000313" key="1">
    <source>
        <dbReference type="EMBL" id="PLW81773.1"/>
    </source>
</evidence>
<dbReference type="RefSeq" id="WP_101522056.1">
    <property type="nucleotide sequence ID" value="NZ_PKLZ01000010.1"/>
</dbReference>
<accession>A0A2N5Y071</accession>
<dbReference type="Proteomes" id="UP000234845">
    <property type="component" value="Unassembled WGS sequence"/>
</dbReference>
<keyword evidence="2" id="KW-1185">Reference proteome</keyword>
<dbReference type="Gene3D" id="2.50.20.10">
    <property type="entry name" value="Lipoprotein localisation LolA/LolB/LppX"/>
    <property type="match status" value="1"/>
</dbReference>
<evidence type="ECO:0008006" key="3">
    <source>
        <dbReference type="Google" id="ProtNLM"/>
    </source>
</evidence>
<gene>
    <name evidence="1" type="ORF">CWI75_13575</name>
</gene>
<protein>
    <recommendedName>
        <fullName evidence="3">DUF1329 domain-containing protein</fullName>
    </recommendedName>
</protein>
<name>A0A2N5Y071_9GAMM</name>
<dbReference type="AlphaFoldDB" id="A0A2N5Y071"/>